<dbReference type="OrthoDB" id="2445127at2759"/>
<sequence length="128" mass="14568">LIAKIVAFLSEEPLVSTPSFNKFRAVSKIDIPATTELAARYECEWNTIRMEDEKNFRNAAIADELIQKILKTCENHYEACELVKSESNQLPRVKEMIEEMAVSAVSLKGKLTELEKMIDEFAKGNEEL</sequence>
<feature type="non-terminal residue" evidence="1">
    <location>
        <position position="1"/>
    </location>
</feature>
<feature type="non-terminal residue" evidence="1">
    <location>
        <position position="128"/>
    </location>
</feature>
<reference evidence="1" key="1">
    <citation type="submission" date="2021-06" db="EMBL/GenBank/DDBJ databases">
        <authorList>
            <person name="Kallberg Y."/>
            <person name="Tangrot J."/>
            <person name="Rosling A."/>
        </authorList>
    </citation>
    <scope>NUCLEOTIDE SEQUENCE</scope>
    <source>
        <strain evidence="1">MA453B</strain>
    </source>
</reference>
<protein>
    <submittedName>
        <fullName evidence="1">24824_t:CDS:1</fullName>
    </submittedName>
</protein>
<dbReference type="Proteomes" id="UP000789405">
    <property type="component" value="Unassembled WGS sequence"/>
</dbReference>
<organism evidence="1 2">
    <name type="scientific">Dentiscutata erythropus</name>
    <dbReference type="NCBI Taxonomy" id="1348616"/>
    <lineage>
        <taxon>Eukaryota</taxon>
        <taxon>Fungi</taxon>
        <taxon>Fungi incertae sedis</taxon>
        <taxon>Mucoromycota</taxon>
        <taxon>Glomeromycotina</taxon>
        <taxon>Glomeromycetes</taxon>
        <taxon>Diversisporales</taxon>
        <taxon>Gigasporaceae</taxon>
        <taxon>Dentiscutata</taxon>
    </lineage>
</organism>
<accession>A0A9N9JWU6</accession>
<dbReference type="EMBL" id="CAJVPY010034450">
    <property type="protein sequence ID" value="CAG8800007.1"/>
    <property type="molecule type" value="Genomic_DNA"/>
</dbReference>
<gene>
    <name evidence="1" type="ORF">DERYTH_LOCUS23179</name>
</gene>
<comment type="caution">
    <text evidence="1">The sequence shown here is derived from an EMBL/GenBank/DDBJ whole genome shotgun (WGS) entry which is preliminary data.</text>
</comment>
<evidence type="ECO:0000313" key="1">
    <source>
        <dbReference type="EMBL" id="CAG8800007.1"/>
    </source>
</evidence>
<keyword evidence="2" id="KW-1185">Reference proteome</keyword>
<name>A0A9N9JWU6_9GLOM</name>
<dbReference type="AlphaFoldDB" id="A0A9N9JWU6"/>
<proteinExistence type="predicted"/>
<evidence type="ECO:0000313" key="2">
    <source>
        <dbReference type="Proteomes" id="UP000789405"/>
    </source>
</evidence>